<dbReference type="PANTHER" id="PTHR35703">
    <property type="entry name" value="HEME OXYGENASE 1, CHLOROPLASTIC-RELATED"/>
    <property type="match status" value="1"/>
</dbReference>
<dbReference type="EMBL" id="JABCRI010000002">
    <property type="protein sequence ID" value="KAF8410028.1"/>
    <property type="molecule type" value="Genomic_DNA"/>
</dbReference>
<evidence type="ECO:0000256" key="7">
    <source>
        <dbReference type="SAM" id="MobiDB-lite"/>
    </source>
</evidence>
<evidence type="ECO:0000313" key="8">
    <source>
        <dbReference type="EMBL" id="KAF8410028.1"/>
    </source>
</evidence>
<dbReference type="GO" id="GO:0004392">
    <property type="term" value="F:heme oxygenase (decyclizing) activity"/>
    <property type="evidence" value="ECO:0007669"/>
    <property type="project" value="InterPro"/>
</dbReference>
<dbReference type="PANTHER" id="PTHR35703:SF1">
    <property type="entry name" value="INACTIVE HEME OXYGENASE 2, CHLOROPLASTIC-RELATED"/>
    <property type="match status" value="1"/>
</dbReference>
<dbReference type="AlphaFoldDB" id="A0A835DMZ4"/>
<dbReference type="CDD" id="cd19165">
    <property type="entry name" value="HemeO"/>
    <property type="match status" value="1"/>
</dbReference>
<dbReference type="InterPro" id="IPR016053">
    <property type="entry name" value="Haem_Oase-like"/>
</dbReference>
<organism evidence="8 9">
    <name type="scientific">Tetracentron sinense</name>
    <name type="common">Spur-leaf</name>
    <dbReference type="NCBI Taxonomy" id="13715"/>
    <lineage>
        <taxon>Eukaryota</taxon>
        <taxon>Viridiplantae</taxon>
        <taxon>Streptophyta</taxon>
        <taxon>Embryophyta</taxon>
        <taxon>Tracheophyta</taxon>
        <taxon>Spermatophyta</taxon>
        <taxon>Magnoliopsida</taxon>
        <taxon>Trochodendrales</taxon>
        <taxon>Trochodendraceae</taxon>
        <taxon>Tetracentron</taxon>
    </lineage>
</organism>
<feature type="region of interest" description="Disordered" evidence="7">
    <location>
        <begin position="115"/>
        <end position="142"/>
    </location>
</feature>
<keyword evidence="3" id="KW-0150">Chloroplast</keyword>
<keyword evidence="4" id="KW-0602">Photosynthesis</keyword>
<evidence type="ECO:0000256" key="5">
    <source>
        <dbReference type="ARBA" id="ARBA00022640"/>
    </source>
</evidence>
<evidence type="ECO:0000256" key="2">
    <source>
        <dbReference type="ARBA" id="ARBA00006134"/>
    </source>
</evidence>
<reference evidence="8 9" key="1">
    <citation type="submission" date="2020-04" db="EMBL/GenBank/DDBJ databases">
        <title>Plant Genome Project.</title>
        <authorList>
            <person name="Zhang R.-G."/>
        </authorList>
    </citation>
    <scope>NUCLEOTIDE SEQUENCE [LARGE SCALE GENOMIC DNA]</scope>
    <source>
        <strain evidence="8">YNK0</strain>
        <tissue evidence="8">Leaf</tissue>
    </source>
</reference>
<keyword evidence="9" id="KW-1185">Reference proteome</keyword>
<dbReference type="Proteomes" id="UP000655225">
    <property type="component" value="Unassembled WGS sequence"/>
</dbReference>
<comment type="subcellular location">
    <subcellularLocation>
        <location evidence="1">Plastid</location>
        <location evidence="1">Chloroplast</location>
    </subcellularLocation>
</comment>
<evidence type="ECO:0000256" key="3">
    <source>
        <dbReference type="ARBA" id="ARBA00022528"/>
    </source>
</evidence>
<dbReference type="SUPFAM" id="SSF48613">
    <property type="entry name" value="Heme oxygenase-like"/>
    <property type="match status" value="1"/>
</dbReference>
<evidence type="ECO:0008006" key="10">
    <source>
        <dbReference type="Google" id="ProtNLM"/>
    </source>
</evidence>
<dbReference type="OMA" id="GLEGEWM"/>
<feature type="compositionally biased region" description="Acidic residues" evidence="7">
    <location>
        <begin position="120"/>
        <end position="131"/>
    </location>
</feature>
<dbReference type="GO" id="GO:0009507">
    <property type="term" value="C:chloroplast"/>
    <property type="evidence" value="ECO:0007669"/>
    <property type="project" value="UniProtKB-SubCell"/>
</dbReference>
<protein>
    <recommendedName>
        <fullName evidence="10">Inactive heme oxygenase 2, chloroplastic</fullName>
    </recommendedName>
</protein>
<gene>
    <name evidence="8" type="ORF">HHK36_002548</name>
</gene>
<keyword evidence="6" id="KW-0809">Transit peptide</keyword>
<comment type="caution">
    <text evidence="8">The sequence shown here is derived from an EMBL/GenBank/DDBJ whole genome shotgun (WGS) entry which is preliminary data.</text>
</comment>
<dbReference type="Pfam" id="PF01126">
    <property type="entry name" value="Heme_oxygenase"/>
    <property type="match status" value="1"/>
</dbReference>
<name>A0A835DMZ4_TETSI</name>
<proteinExistence type="inferred from homology"/>
<dbReference type="GO" id="GO:0015979">
    <property type="term" value="P:photosynthesis"/>
    <property type="evidence" value="ECO:0007669"/>
    <property type="project" value="UniProtKB-KW"/>
</dbReference>
<evidence type="ECO:0000256" key="1">
    <source>
        <dbReference type="ARBA" id="ARBA00004229"/>
    </source>
</evidence>
<dbReference type="Gene3D" id="1.20.910.10">
    <property type="entry name" value="Heme oxygenase-like"/>
    <property type="match status" value="1"/>
</dbReference>
<dbReference type="OrthoDB" id="652091at2759"/>
<dbReference type="GO" id="GO:0010024">
    <property type="term" value="P:phytochromobilin biosynthetic process"/>
    <property type="evidence" value="ECO:0007669"/>
    <property type="project" value="TreeGrafter"/>
</dbReference>
<dbReference type="InterPro" id="IPR016951">
    <property type="entry name" value="Haem_Oase_decyc_pln"/>
</dbReference>
<evidence type="ECO:0000256" key="4">
    <source>
        <dbReference type="ARBA" id="ARBA00022531"/>
    </source>
</evidence>
<dbReference type="InterPro" id="IPR002051">
    <property type="entry name" value="Haem_Oase"/>
</dbReference>
<sequence>MLVSSPATFGGLLSERIVRNPPPPPPPPANSVSFRYELGLPIVSHTTMKKNQRNRNGFFILCCSNSTDPTPTATTSIASPVIRKRKRYRKMYPGESEGITEEMRFVAMKLRNVNGQNISDNDDDDDDEEGVESLNPKDGETWQPSIEGFLKYLVDSKLIFDTLDRIVDESNDVAYAYFRKTGLERSEGLSKDLGWLSEQDIVIPEPSSPGISYAQYLEEIAEKSAPLFLCHFYNIYFAHIAGGQVIAKQVSEMLLEGRELEFYRWEGDVTVLWKDVREKLNKLGEHWSRDEKNRCLREATKSFRFLGQIVRLIIL</sequence>
<evidence type="ECO:0000313" key="9">
    <source>
        <dbReference type="Proteomes" id="UP000655225"/>
    </source>
</evidence>
<evidence type="ECO:0000256" key="6">
    <source>
        <dbReference type="ARBA" id="ARBA00022946"/>
    </source>
</evidence>
<keyword evidence="5" id="KW-0934">Plastid</keyword>
<accession>A0A835DMZ4</accession>
<comment type="similarity">
    <text evidence="2">Belongs to the heme oxygenase family.</text>
</comment>
<dbReference type="GO" id="GO:0006788">
    <property type="term" value="P:heme oxidation"/>
    <property type="evidence" value="ECO:0007669"/>
    <property type="project" value="InterPro"/>
</dbReference>
<dbReference type="InterPro" id="IPR016084">
    <property type="entry name" value="Haem_Oase-like_multi-hlx"/>
</dbReference>